<accession>A0A2P5AND8</accession>
<feature type="non-terminal residue" evidence="1">
    <location>
        <position position="1"/>
    </location>
</feature>
<reference evidence="2" key="1">
    <citation type="submission" date="2016-06" db="EMBL/GenBank/DDBJ databases">
        <title>Parallel loss of symbiosis genes in relatives of nitrogen-fixing non-legume Parasponia.</title>
        <authorList>
            <person name="Van Velzen R."/>
            <person name="Holmer R."/>
            <person name="Bu F."/>
            <person name="Rutten L."/>
            <person name="Van Zeijl A."/>
            <person name="Liu W."/>
            <person name="Santuari L."/>
            <person name="Cao Q."/>
            <person name="Sharma T."/>
            <person name="Shen D."/>
            <person name="Roswanjaya Y."/>
            <person name="Wardhani T."/>
            <person name="Kalhor M.S."/>
            <person name="Jansen J."/>
            <person name="Van den Hoogen J."/>
            <person name="Gungor B."/>
            <person name="Hartog M."/>
            <person name="Hontelez J."/>
            <person name="Verver J."/>
            <person name="Yang W.-C."/>
            <person name="Schijlen E."/>
            <person name="Repin R."/>
            <person name="Schilthuizen M."/>
            <person name="Schranz E."/>
            <person name="Heidstra R."/>
            <person name="Miyata K."/>
            <person name="Fedorova E."/>
            <person name="Kohlen W."/>
            <person name="Bisseling T."/>
            <person name="Smit S."/>
            <person name="Geurts R."/>
        </authorList>
    </citation>
    <scope>NUCLEOTIDE SEQUENCE [LARGE SCALE GENOMIC DNA]</scope>
    <source>
        <strain evidence="2">cv. RG33-2</strain>
    </source>
</reference>
<evidence type="ECO:0000313" key="1">
    <source>
        <dbReference type="EMBL" id="PON38073.1"/>
    </source>
</evidence>
<gene>
    <name evidence="1" type="ORF">TorRG33x02_345960</name>
</gene>
<comment type="caution">
    <text evidence="1">The sequence shown here is derived from an EMBL/GenBank/DDBJ whole genome shotgun (WGS) entry which is preliminary data.</text>
</comment>
<dbReference type="Proteomes" id="UP000237000">
    <property type="component" value="Unassembled WGS sequence"/>
</dbReference>
<sequence>TSKENYRTKTQLTLQPSNVHRAGFTSDSGPAMNIVLTLVLALAATPRCRRSESTLQIQILSRNGL</sequence>
<keyword evidence="2" id="KW-1185">Reference proteome</keyword>
<dbReference type="InParanoid" id="A0A2P5AND8"/>
<organism evidence="1 2">
    <name type="scientific">Trema orientale</name>
    <name type="common">Charcoal tree</name>
    <name type="synonym">Celtis orientalis</name>
    <dbReference type="NCBI Taxonomy" id="63057"/>
    <lineage>
        <taxon>Eukaryota</taxon>
        <taxon>Viridiplantae</taxon>
        <taxon>Streptophyta</taxon>
        <taxon>Embryophyta</taxon>
        <taxon>Tracheophyta</taxon>
        <taxon>Spermatophyta</taxon>
        <taxon>Magnoliopsida</taxon>
        <taxon>eudicotyledons</taxon>
        <taxon>Gunneridae</taxon>
        <taxon>Pentapetalae</taxon>
        <taxon>rosids</taxon>
        <taxon>fabids</taxon>
        <taxon>Rosales</taxon>
        <taxon>Cannabaceae</taxon>
        <taxon>Trema</taxon>
    </lineage>
</organism>
<name>A0A2P5AND8_TREOI</name>
<dbReference type="EMBL" id="JXTC01000765">
    <property type="protein sequence ID" value="PON38073.1"/>
    <property type="molecule type" value="Genomic_DNA"/>
</dbReference>
<evidence type="ECO:0000313" key="2">
    <source>
        <dbReference type="Proteomes" id="UP000237000"/>
    </source>
</evidence>
<proteinExistence type="predicted"/>
<dbReference type="AlphaFoldDB" id="A0A2P5AND8"/>
<protein>
    <submittedName>
        <fullName evidence="1">Uncharacterized protein</fullName>
    </submittedName>
</protein>